<dbReference type="STRING" id="1032480.MLP_02010"/>
<dbReference type="SUPFAM" id="SSF81923">
    <property type="entry name" value="Double Clp-N motif"/>
    <property type="match status" value="2"/>
</dbReference>
<dbReference type="InterPro" id="IPR036628">
    <property type="entry name" value="Clp_N_dom_sf"/>
</dbReference>
<dbReference type="OrthoDB" id="3628183at2"/>
<protein>
    <recommendedName>
        <fullName evidence="2">Clp R domain-containing protein</fullName>
    </recommendedName>
</protein>
<dbReference type="KEGG" id="mph:MLP_02010"/>
<dbReference type="eggNOG" id="COG0542">
    <property type="taxonomic scope" value="Bacteria"/>
</dbReference>
<dbReference type="Proteomes" id="UP000007947">
    <property type="component" value="Chromosome"/>
</dbReference>
<dbReference type="AlphaFoldDB" id="F5XHS0"/>
<dbReference type="PROSITE" id="PS51903">
    <property type="entry name" value="CLP_R"/>
    <property type="match status" value="1"/>
</dbReference>
<evidence type="ECO:0000313" key="3">
    <source>
        <dbReference type="EMBL" id="BAK33215.1"/>
    </source>
</evidence>
<proteinExistence type="predicted"/>
<dbReference type="RefSeq" id="WP_013861104.1">
    <property type="nucleotide sequence ID" value="NC_015635.1"/>
</dbReference>
<dbReference type="HOGENOM" id="CLU_090963_2_0_11"/>
<feature type="domain" description="Clp R" evidence="2">
    <location>
        <begin position="2"/>
        <end position="181"/>
    </location>
</feature>
<evidence type="ECO:0000256" key="1">
    <source>
        <dbReference type="PROSITE-ProRule" id="PRU01251"/>
    </source>
</evidence>
<evidence type="ECO:0000313" key="4">
    <source>
        <dbReference type="Proteomes" id="UP000007947"/>
    </source>
</evidence>
<sequence>MFERFTREARDVVVLAQEVAREVGARSVDARHVLLCLVESRGPARNGLESVGIAVAAFAERLRNEVAQGGLDAGALASVGIDLDAVRARADAVFGEGALDQAGGRRRSGHLPFSPDAKKVLELALREAIRLHVNRIDSAMLLLGVLRSTGSPAESVLRSALAECGSSVADLRTALEKPAAEAS</sequence>
<dbReference type="Gene3D" id="1.10.1780.10">
    <property type="entry name" value="Clp, N-terminal domain"/>
    <property type="match status" value="2"/>
</dbReference>
<dbReference type="EMBL" id="AP012204">
    <property type="protein sequence ID" value="BAK33215.1"/>
    <property type="molecule type" value="Genomic_DNA"/>
</dbReference>
<dbReference type="InterPro" id="IPR004176">
    <property type="entry name" value="Clp_R_N"/>
</dbReference>
<keyword evidence="4" id="KW-1185">Reference proteome</keyword>
<reference evidence="3 4" key="1">
    <citation type="submission" date="2011-05" db="EMBL/GenBank/DDBJ databases">
        <title>Whole genome sequence of Microlunatus phosphovorus NM-1.</title>
        <authorList>
            <person name="Hosoyama A."/>
            <person name="Sasaki K."/>
            <person name="Harada T."/>
            <person name="Igarashi R."/>
            <person name="Kawakoshi A."/>
            <person name="Sasagawa M."/>
            <person name="Fukada J."/>
            <person name="Nakamura S."/>
            <person name="Katano Y."/>
            <person name="Hanada S."/>
            <person name="Kamagata Y."/>
            <person name="Nakamura N."/>
            <person name="Yamazaki S."/>
            <person name="Fujita N."/>
        </authorList>
    </citation>
    <scope>NUCLEOTIDE SEQUENCE [LARGE SCALE GENOMIC DNA]</scope>
    <source>
        <strain evidence="4">ATCC 700054 / DSM 10555 / JCM 9379 / NBRC 101784 / NCIMB 13414 / VKM Ac-1990 / NM-1</strain>
    </source>
</reference>
<gene>
    <name evidence="3" type="ordered locus">MLP_02010</name>
</gene>
<accession>F5XHS0</accession>
<keyword evidence="1" id="KW-0677">Repeat</keyword>
<name>F5XHS0_MICPN</name>
<organism evidence="3 4">
    <name type="scientific">Microlunatus phosphovorus (strain ATCC 700054 / DSM 10555 / JCM 9379 / NBRC 101784 / NCIMB 13414 / VKM Ac-1990 / NM-1)</name>
    <dbReference type="NCBI Taxonomy" id="1032480"/>
    <lineage>
        <taxon>Bacteria</taxon>
        <taxon>Bacillati</taxon>
        <taxon>Actinomycetota</taxon>
        <taxon>Actinomycetes</taxon>
        <taxon>Propionibacteriales</taxon>
        <taxon>Propionibacteriaceae</taxon>
        <taxon>Microlunatus</taxon>
    </lineage>
</organism>
<dbReference type="Pfam" id="PF02861">
    <property type="entry name" value="Clp_N"/>
    <property type="match status" value="2"/>
</dbReference>
<evidence type="ECO:0000259" key="2">
    <source>
        <dbReference type="PROSITE" id="PS51903"/>
    </source>
</evidence>